<dbReference type="Proteomes" id="UP000284605">
    <property type="component" value="Unassembled WGS sequence"/>
</dbReference>
<reference evidence="1 2" key="1">
    <citation type="submission" date="2018-09" db="EMBL/GenBank/DDBJ databases">
        <authorList>
            <person name="Zhu H."/>
        </authorList>
    </citation>
    <scope>NUCLEOTIDE SEQUENCE [LARGE SCALE GENOMIC DNA]</scope>
    <source>
        <strain evidence="1 2">K1W22B-8</strain>
    </source>
</reference>
<evidence type="ECO:0000313" key="1">
    <source>
        <dbReference type="EMBL" id="RJF89343.1"/>
    </source>
</evidence>
<gene>
    <name evidence="1" type="primary">hxsD</name>
    <name evidence="1" type="ORF">D3874_22165</name>
</gene>
<protein>
    <submittedName>
        <fullName evidence="1">His-Xaa-Ser system protein HxsD</fullName>
    </submittedName>
</protein>
<accession>A0A418WH36</accession>
<dbReference type="RefSeq" id="WP_119781031.1">
    <property type="nucleotide sequence ID" value="NZ_QYUK01000011.1"/>
</dbReference>
<sequence>MLGCEFIDTNGDDVSVIAAEDLVRVDIKVHSLSVIRRACYSLAADCWFWIRDDDDNHVVVEIARRQADSDLLLVRRRLGQALIDFGIRQRIEDASAEVRSVLISAALAEARGSRRAMSDEDQTP</sequence>
<proteinExistence type="predicted"/>
<evidence type="ECO:0000313" key="2">
    <source>
        <dbReference type="Proteomes" id="UP000284605"/>
    </source>
</evidence>
<name>A0A418WH36_9PROT</name>
<dbReference type="EMBL" id="QYUK01000011">
    <property type="protein sequence ID" value="RJF89343.1"/>
    <property type="molecule type" value="Genomic_DNA"/>
</dbReference>
<dbReference type="NCBIfam" id="TIGR03976">
    <property type="entry name" value="chp_LLNDYxLRE"/>
    <property type="match status" value="1"/>
</dbReference>
<comment type="caution">
    <text evidence="1">The sequence shown here is derived from an EMBL/GenBank/DDBJ whole genome shotgun (WGS) entry which is preliminary data.</text>
</comment>
<organism evidence="1 2">
    <name type="scientific">Oleomonas cavernae</name>
    <dbReference type="NCBI Taxonomy" id="2320859"/>
    <lineage>
        <taxon>Bacteria</taxon>
        <taxon>Pseudomonadati</taxon>
        <taxon>Pseudomonadota</taxon>
        <taxon>Alphaproteobacteria</taxon>
        <taxon>Acetobacterales</taxon>
        <taxon>Acetobacteraceae</taxon>
        <taxon>Oleomonas</taxon>
    </lineage>
</organism>
<dbReference type="AlphaFoldDB" id="A0A418WH36"/>
<keyword evidence="2" id="KW-1185">Reference proteome</keyword>
<dbReference type="InterPro" id="IPR023974">
    <property type="entry name" value="HxsD"/>
</dbReference>